<dbReference type="AlphaFoldDB" id="A0A0F0CNY9"/>
<protein>
    <submittedName>
        <fullName evidence="2">Integrase, catalytic region</fullName>
    </submittedName>
</protein>
<dbReference type="InterPro" id="IPR001584">
    <property type="entry name" value="Integrase_cat-core"/>
</dbReference>
<dbReference type="SUPFAM" id="SSF53098">
    <property type="entry name" value="Ribonuclease H-like"/>
    <property type="match status" value="1"/>
</dbReference>
<comment type="caution">
    <text evidence="2">The sequence shown here is derived from an EMBL/GenBank/DDBJ whole genome shotgun (WGS) entry which is preliminary data.</text>
</comment>
<dbReference type="PATRIC" id="fig|1609969.3.peg.2601"/>
<feature type="domain" description="Integrase catalytic" evidence="1">
    <location>
        <begin position="3"/>
        <end position="61"/>
    </location>
</feature>
<name>A0A0F0CNY9_9BACT</name>
<dbReference type="Pfam" id="PF13683">
    <property type="entry name" value="rve_3"/>
    <property type="match status" value="1"/>
</dbReference>
<dbReference type="GO" id="GO:0015074">
    <property type="term" value="P:DNA integration"/>
    <property type="evidence" value="ECO:0007669"/>
    <property type="project" value="InterPro"/>
</dbReference>
<accession>A0A0F0CNY9</accession>
<dbReference type="EMBL" id="JYNY01000497">
    <property type="protein sequence ID" value="KJJ83709.1"/>
    <property type="molecule type" value="Genomic_DNA"/>
</dbReference>
<reference evidence="2 3" key="1">
    <citation type="submission" date="2015-02" db="EMBL/GenBank/DDBJ databases">
        <title>Single-cell genomics of uncultivated deep-branching MTB reveals a conserved set of magnetosome genes.</title>
        <authorList>
            <person name="Kolinko S."/>
            <person name="Richter M."/>
            <person name="Glockner F.O."/>
            <person name="Brachmann A."/>
            <person name="Schuler D."/>
        </authorList>
    </citation>
    <scope>NUCLEOTIDE SEQUENCE [LARGE SCALE GENOMIC DNA]</scope>
    <source>
        <strain evidence="2">SKK-01</strain>
    </source>
</reference>
<sequence length="79" mass="9683">MDGRGRALDNIFIERLWRTVKYNNVYIKGYETIITAETGLKEYFEYYNHKRLHKSLNYTRPWDVYTKKVIVQSYKLNKK</sequence>
<evidence type="ECO:0000259" key="1">
    <source>
        <dbReference type="Pfam" id="PF13683"/>
    </source>
</evidence>
<organism evidence="2 3">
    <name type="scientific">Candidatus Omnitrophus magneticus</name>
    <dbReference type="NCBI Taxonomy" id="1609969"/>
    <lineage>
        <taxon>Bacteria</taxon>
        <taxon>Pseudomonadati</taxon>
        <taxon>Candidatus Omnitrophota</taxon>
        <taxon>Candidatus Omnitrophus</taxon>
    </lineage>
</organism>
<dbReference type="Proteomes" id="UP000033428">
    <property type="component" value="Unassembled WGS sequence"/>
</dbReference>
<proteinExistence type="predicted"/>
<dbReference type="InterPro" id="IPR012337">
    <property type="entry name" value="RNaseH-like_sf"/>
</dbReference>
<gene>
    <name evidence="2" type="ORF">OMAG_002430</name>
</gene>
<keyword evidence="3" id="KW-1185">Reference proteome</keyword>
<evidence type="ECO:0000313" key="3">
    <source>
        <dbReference type="Proteomes" id="UP000033428"/>
    </source>
</evidence>
<evidence type="ECO:0000313" key="2">
    <source>
        <dbReference type="EMBL" id="KJJ83709.1"/>
    </source>
</evidence>